<reference evidence="1" key="1">
    <citation type="submission" date="2019-10" db="EMBL/GenBank/DDBJ databases">
        <authorList>
            <consortium name="DOE Joint Genome Institute"/>
            <person name="Kuo A."/>
            <person name="Miyauchi S."/>
            <person name="Kiss E."/>
            <person name="Drula E."/>
            <person name="Kohler A."/>
            <person name="Sanchez-Garcia M."/>
            <person name="Andreopoulos B."/>
            <person name="Barry K.W."/>
            <person name="Bonito G."/>
            <person name="Buee M."/>
            <person name="Carver A."/>
            <person name="Chen C."/>
            <person name="Cichocki N."/>
            <person name="Clum A."/>
            <person name="Culley D."/>
            <person name="Crous P.W."/>
            <person name="Fauchery L."/>
            <person name="Girlanda M."/>
            <person name="Hayes R."/>
            <person name="Keri Z."/>
            <person name="LaButti K."/>
            <person name="Lipzen A."/>
            <person name="Lombard V."/>
            <person name="Magnuson J."/>
            <person name="Maillard F."/>
            <person name="Morin E."/>
            <person name="Murat C."/>
            <person name="Nolan M."/>
            <person name="Ohm R."/>
            <person name="Pangilinan J."/>
            <person name="Pereira M."/>
            <person name="Perotto S."/>
            <person name="Peter M."/>
            <person name="Riley R."/>
            <person name="Sitrit Y."/>
            <person name="Stielow B."/>
            <person name="Szollosi G."/>
            <person name="Zifcakova L."/>
            <person name="Stursova M."/>
            <person name="Spatafora J.W."/>
            <person name="Tedersoo L."/>
            <person name="Vaario L.-M."/>
            <person name="Yamada A."/>
            <person name="Yan M."/>
            <person name="Wang P."/>
            <person name="Xu J."/>
            <person name="Bruns T."/>
            <person name="Baldrian P."/>
            <person name="Vilgalys R."/>
            <person name="Henrissat B."/>
            <person name="Grigoriev I.V."/>
            <person name="Hibbett D."/>
            <person name="Nagy L.G."/>
            <person name="Martin F.M."/>
        </authorList>
    </citation>
    <scope>NUCLEOTIDE SEQUENCE</scope>
    <source>
        <strain evidence="1">BED1</strain>
    </source>
</reference>
<accession>A0AAD4BHK7</accession>
<sequence>CGMWIEGDQSSVADHLALFHGFRGGEVTTRCLWRDCPRPHMKGTSIARHVVTHIGFRVKCHTCKHEFARVDACNR</sequence>
<reference evidence="1" key="2">
    <citation type="journal article" date="2020" name="Nat. Commun.">
        <title>Large-scale genome sequencing of mycorrhizal fungi provides insights into the early evolution of symbiotic traits.</title>
        <authorList>
            <person name="Miyauchi S."/>
            <person name="Kiss E."/>
            <person name="Kuo A."/>
            <person name="Drula E."/>
            <person name="Kohler A."/>
            <person name="Sanchez-Garcia M."/>
            <person name="Morin E."/>
            <person name="Andreopoulos B."/>
            <person name="Barry K.W."/>
            <person name="Bonito G."/>
            <person name="Buee M."/>
            <person name="Carver A."/>
            <person name="Chen C."/>
            <person name="Cichocki N."/>
            <person name="Clum A."/>
            <person name="Culley D."/>
            <person name="Crous P.W."/>
            <person name="Fauchery L."/>
            <person name="Girlanda M."/>
            <person name="Hayes R.D."/>
            <person name="Keri Z."/>
            <person name="LaButti K."/>
            <person name="Lipzen A."/>
            <person name="Lombard V."/>
            <person name="Magnuson J."/>
            <person name="Maillard F."/>
            <person name="Murat C."/>
            <person name="Nolan M."/>
            <person name="Ohm R.A."/>
            <person name="Pangilinan J."/>
            <person name="Pereira M.F."/>
            <person name="Perotto S."/>
            <person name="Peter M."/>
            <person name="Pfister S."/>
            <person name="Riley R."/>
            <person name="Sitrit Y."/>
            <person name="Stielow J.B."/>
            <person name="Szollosi G."/>
            <person name="Zifcakova L."/>
            <person name="Stursova M."/>
            <person name="Spatafora J.W."/>
            <person name="Tedersoo L."/>
            <person name="Vaario L.M."/>
            <person name="Yamada A."/>
            <person name="Yan M."/>
            <person name="Wang P."/>
            <person name="Xu J."/>
            <person name="Bruns T."/>
            <person name="Baldrian P."/>
            <person name="Vilgalys R."/>
            <person name="Dunand C."/>
            <person name="Henrissat B."/>
            <person name="Grigoriev I.V."/>
            <person name="Hibbett D."/>
            <person name="Nagy L.G."/>
            <person name="Martin F.M."/>
        </authorList>
    </citation>
    <scope>NUCLEOTIDE SEQUENCE</scope>
    <source>
        <strain evidence="1">BED1</strain>
    </source>
</reference>
<feature type="non-terminal residue" evidence="1">
    <location>
        <position position="75"/>
    </location>
</feature>
<proteinExistence type="predicted"/>
<evidence type="ECO:0000313" key="2">
    <source>
        <dbReference type="Proteomes" id="UP001194468"/>
    </source>
</evidence>
<evidence type="ECO:0000313" key="1">
    <source>
        <dbReference type="EMBL" id="KAF8430699.1"/>
    </source>
</evidence>
<keyword evidence="2" id="KW-1185">Reference proteome</keyword>
<protein>
    <recommendedName>
        <fullName evidence="3">C2H2-type domain-containing protein</fullName>
    </recommendedName>
</protein>
<evidence type="ECO:0008006" key="3">
    <source>
        <dbReference type="Google" id="ProtNLM"/>
    </source>
</evidence>
<name>A0AAD4BHK7_BOLED</name>
<dbReference type="Proteomes" id="UP001194468">
    <property type="component" value="Unassembled WGS sequence"/>
</dbReference>
<organism evidence="1 2">
    <name type="scientific">Boletus edulis BED1</name>
    <dbReference type="NCBI Taxonomy" id="1328754"/>
    <lineage>
        <taxon>Eukaryota</taxon>
        <taxon>Fungi</taxon>
        <taxon>Dikarya</taxon>
        <taxon>Basidiomycota</taxon>
        <taxon>Agaricomycotina</taxon>
        <taxon>Agaricomycetes</taxon>
        <taxon>Agaricomycetidae</taxon>
        <taxon>Boletales</taxon>
        <taxon>Boletineae</taxon>
        <taxon>Boletaceae</taxon>
        <taxon>Boletoideae</taxon>
        <taxon>Boletus</taxon>
    </lineage>
</organism>
<gene>
    <name evidence="1" type="ORF">L210DRAFT_798092</name>
</gene>
<feature type="non-terminal residue" evidence="1">
    <location>
        <position position="1"/>
    </location>
</feature>
<comment type="caution">
    <text evidence="1">The sequence shown here is derived from an EMBL/GenBank/DDBJ whole genome shotgun (WGS) entry which is preliminary data.</text>
</comment>
<dbReference type="EMBL" id="WHUW01000058">
    <property type="protein sequence ID" value="KAF8430699.1"/>
    <property type="molecule type" value="Genomic_DNA"/>
</dbReference>
<dbReference type="AlphaFoldDB" id="A0AAD4BHK7"/>